<dbReference type="EMBL" id="BDRX01000018">
    <property type="protein sequence ID" value="GBF90676.1"/>
    <property type="molecule type" value="Genomic_DNA"/>
</dbReference>
<evidence type="ECO:0000259" key="8">
    <source>
        <dbReference type="Pfam" id="PF01593"/>
    </source>
</evidence>
<dbReference type="InterPro" id="IPR036188">
    <property type="entry name" value="FAD/NAD-bd_sf"/>
</dbReference>
<evidence type="ECO:0000256" key="1">
    <source>
        <dbReference type="ARBA" id="ARBA00001974"/>
    </source>
</evidence>
<evidence type="ECO:0000256" key="7">
    <source>
        <dbReference type="SAM" id="SignalP"/>
    </source>
</evidence>
<keyword evidence="4" id="KW-0560">Oxidoreductase</keyword>
<organism evidence="9 10">
    <name type="scientific">Raphidocelis subcapitata</name>
    <dbReference type="NCBI Taxonomy" id="307507"/>
    <lineage>
        <taxon>Eukaryota</taxon>
        <taxon>Viridiplantae</taxon>
        <taxon>Chlorophyta</taxon>
        <taxon>core chlorophytes</taxon>
        <taxon>Chlorophyceae</taxon>
        <taxon>CS clade</taxon>
        <taxon>Sphaeropleales</taxon>
        <taxon>Selenastraceae</taxon>
        <taxon>Raphidocelis</taxon>
    </lineage>
</organism>
<keyword evidence="7" id="KW-0732">Signal</keyword>
<dbReference type="InterPro" id="IPR050703">
    <property type="entry name" value="Flavin_MAO"/>
</dbReference>
<name>A0A2V0NSR6_9CHLO</name>
<comment type="cofactor">
    <cofactor evidence="1">
        <name>FAD</name>
        <dbReference type="ChEBI" id="CHEBI:57692"/>
    </cofactor>
</comment>
<feature type="binding site" evidence="6">
    <location>
        <position position="43"/>
    </location>
    <ligand>
        <name>FAD</name>
        <dbReference type="ChEBI" id="CHEBI:57692"/>
    </ligand>
</feature>
<feature type="chain" id="PRO_5015981936" description="monoamine oxidase" evidence="7">
    <location>
        <begin position="32"/>
        <end position="480"/>
    </location>
</feature>
<feature type="domain" description="Amine oxidase" evidence="8">
    <location>
        <begin position="42"/>
        <end position="471"/>
    </location>
</feature>
<dbReference type="STRING" id="307507.A0A2V0NSR6"/>
<evidence type="ECO:0000256" key="6">
    <source>
        <dbReference type="PIRSR" id="PIRSR601613-1"/>
    </source>
</evidence>
<dbReference type="Pfam" id="PF01593">
    <property type="entry name" value="Amino_oxidase"/>
    <property type="match status" value="1"/>
</dbReference>
<dbReference type="SUPFAM" id="SSF54373">
    <property type="entry name" value="FAD-linked reductases, C-terminal domain"/>
    <property type="match status" value="1"/>
</dbReference>
<comment type="similarity">
    <text evidence="2">Belongs to the flavin monoamine oxidase family.</text>
</comment>
<dbReference type="InterPro" id="IPR001613">
    <property type="entry name" value="Flavin_amine_oxidase"/>
</dbReference>
<feature type="binding site" evidence="6">
    <location>
        <position position="364"/>
    </location>
    <ligand>
        <name>substrate</name>
    </ligand>
</feature>
<dbReference type="Gene3D" id="3.50.50.60">
    <property type="entry name" value="FAD/NAD(P)-binding domain"/>
    <property type="match status" value="1"/>
</dbReference>
<dbReference type="Gene3D" id="3.90.660.10">
    <property type="match status" value="1"/>
</dbReference>
<feature type="binding site" evidence="6">
    <location>
        <position position="213"/>
    </location>
    <ligand>
        <name>substrate</name>
    </ligand>
</feature>
<evidence type="ECO:0000256" key="5">
    <source>
        <dbReference type="ARBA" id="ARBA00048448"/>
    </source>
</evidence>
<dbReference type="PRINTS" id="PR00757">
    <property type="entry name" value="AMINEOXDASEF"/>
</dbReference>
<dbReference type="PANTHER" id="PTHR43563:SF1">
    <property type="entry name" value="AMINE OXIDASE [FLAVIN-CONTAINING] B"/>
    <property type="match status" value="1"/>
</dbReference>
<reference evidence="9 10" key="1">
    <citation type="journal article" date="2018" name="Sci. Rep.">
        <title>Raphidocelis subcapitata (=Pseudokirchneriella subcapitata) provides an insight into genome evolution and environmental adaptations in the Sphaeropleales.</title>
        <authorList>
            <person name="Suzuki S."/>
            <person name="Yamaguchi H."/>
            <person name="Nakajima N."/>
            <person name="Kawachi M."/>
        </authorList>
    </citation>
    <scope>NUCLEOTIDE SEQUENCE [LARGE SCALE GENOMIC DNA]</scope>
    <source>
        <strain evidence="9 10">NIES-35</strain>
    </source>
</reference>
<dbReference type="SUPFAM" id="SSF51905">
    <property type="entry name" value="FAD/NAD(P)-binding domain"/>
    <property type="match status" value="1"/>
</dbReference>
<dbReference type="PANTHER" id="PTHR43563">
    <property type="entry name" value="AMINE OXIDASE"/>
    <property type="match status" value="1"/>
</dbReference>
<dbReference type="Gene3D" id="1.10.405.10">
    <property type="entry name" value="Guanine Nucleotide Dissociation Inhibitor, domain 1"/>
    <property type="match status" value="1"/>
</dbReference>
<dbReference type="InterPro" id="IPR002937">
    <property type="entry name" value="Amino_oxidase"/>
</dbReference>
<evidence type="ECO:0000256" key="4">
    <source>
        <dbReference type="ARBA" id="ARBA00023002"/>
    </source>
</evidence>
<proteinExistence type="inferred from homology"/>
<dbReference type="EC" id="1.4.3.4" evidence="3"/>
<evidence type="ECO:0000256" key="2">
    <source>
        <dbReference type="ARBA" id="ARBA00005995"/>
    </source>
</evidence>
<evidence type="ECO:0000313" key="10">
    <source>
        <dbReference type="Proteomes" id="UP000247498"/>
    </source>
</evidence>
<dbReference type="Proteomes" id="UP000247498">
    <property type="component" value="Unassembled WGS sequence"/>
</dbReference>
<dbReference type="OrthoDB" id="547090at2759"/>
<feature type="binding site" evidence="6">
    <location>
        <begin position="62"/>
        <end position="63"/>
    </location>
    <ligand>
        <name>FAD</name>
        <dbReference type="ChEBI" id="CHEBI:57692"/>
    </ligand>
</feature>
<gene>
    <name evidence="9" type="ORF">Rsub_03248</name>
</gene>
<accession>A0A2V0NSR6</accession>
<evidence type="ECO:0000313" key="9">
    <source>
        <dbReference type="EMBL" id="GBF90676.1"/>
    </source>
</evidence>
<comment type="catalytic activity">
    <reaction evidence="5">
        <text>a secondary aliphatic amine + O2 + H2O = a primary amine + an aldehyde + H2O2</text>
        <dbReference type="Rhea" id="RHEA:26414"/>
        <dbReference type="ChEBI" id="CHEBI:15377"/>
        <dbReference type="ChEBI" id="CHEBI:15379"/>
        <dbReference type="ChEBI" id="CHEBI:16240"/>
        <dbReference type="ChEBI" id="CHEBI:17478"/>
        <dbReference type="ChEBI" id="CHEBI:58855"/>
        <dbReference type="ChEBI" id="CHEBI:65296"/>
        <dbReference type="EC" id="1.4.3.4"/>
    </reaction>
</comment>
<feature type="signal peptide" evidence="7">
    <location>
        <begin position="1"/>
        <end position="31"/>
    </location>
</feature>
<protein>
    <recommendedName>
        <fullName evidence="3">monoamine oxidase</fullName>
        <ecNumber evidence="3">1.4.3.4</ecNumber>
    </recommendedName>
</protein>
<dbReference type="GO" id="GO:0097621">
    <property type="term" value="F:monoamine oxidase activity"/>
    <property type="evidence" value="ECO:0007669"/>
    <property type="project" value="UniProtKB-EC"/>
</dbReference>
<sequence>MGNFKGNFLLSAPMAWLKVALLLSLVACAAARPRVVVVGAGISGLIAARELLRQGVDVTVLEANDRVGGRLWRTKVGSGANSAYIDLGAQWVGPTQLRFLALIDEFKVEKFPTWQDIAKGAKTLQWTDGALKDPTDAEQKDFLDVQGKIQELTKTIDTNAPWTHPDASALDAITVAEWAAANADTEFGLYWTLNNARSRCEPKTASFLHYLWHRTISSEGGEPQKWLIDGAAGQFPELLAAQLPRSAVRLEEPVHKIVMGKGAKPITVYTSKRKVKADAVVVAVPPYQAGRIQYDPALPASRRQLLMHTPLHNALKVMVSYPTPWWREKNLTGSAYIMGLSALQTLVVDASNPRPGSPGVLASFIAGEAAVRWNDAGKDARRAAVLADLAKVYGPEATANVVSYDEGDWPGEQWAGGAVFYMPPGTWTQFGKALRPAQWGGRLVWAGTEVAEKWAGYVEGAIVAGEKAATDAASAANGGA</sequence>
<dbReference type="InParanoid" id="A0A2V0NSR6"/>
<evidence type="ECO:0000256" key="3">
    <source>
        <dbReference type="ARBA" id="ARBA00012804"/>
    </source>
</evidence>
<comment type="caution">
    <text evidence="9">The sequence shown here is derived from an EMBL/GenBank/DDBJ whole genome shotgun (WGS) entry which is preliminary data.</text>
</comment>
<keyword evidence="10" id="KW-1185">Reference proteome</keyword>
<feature type="binding site" evidence="6">
    <location>
        <position position="449"/>
    </location>
    <ligand>
        <name>FAD</name>
        <dbReference type="ChEBI" id="CHEBI:57692"/>
    </ligand>
</feature>
<feature type="binding site" evidence="6">
    <location>
        <position position="254"/>
    </location>
    <ligand>
        <name>FAD</name>
        <dbReference type="ChEBI" id="CHEBI:57692"/>
    </ligand>
</feature>
<dbReference type="AlphaFoldDB" id="A0A2V0NSR6"/>